<evidence type="ECO:0000256" key="5">
    <source>
        <dbReference type="ARBA" id="ARBA00022603"/>
    </source>
</evidence>
<evidence type="ECO:0000256" key="15">
    <source>
        <dbReference type="ARBA" id="ARBA00034137"/>
    </source>
</evidence>
<dbReference type="PANTHER" id="PTHR15458:SF5">
    <property type="entry name" value="PHOSPHATIDYLETHANOLAMINE N-METHYLTRANSFERASE"/>
    <property type="match status" value="1"/>
</dbReference>
<sequence length="264" mass="29710">MNSNAFLELSRTHFFFITKRINNNTAAQREQTLRLERELRESGWAPLERREREPAELELLLQKWEQAENVLSAMPAREVLESPAPEELMQGEQEEETVLEPEEVSTAPPPQLQPITPEKDPALLRLVSCPLLLDTLQVFLDLPALGLEPRSDCDGDCLRLHGEGEWCLLSNRLSPSECPLERYHLSGDHLPPLRGVCASVPVVGEGRPSSLHMACEILMRECGKVAGDHFGILKKEKVTGFPFNVMDNPMYWGSTANYLGITIM</sequence>
<evidence type="ECO:0000256" key="1">
    <source>
        <dbReference type="ARBA" id="ARBA00004477"/>
    </source>
</evidence>
<dbReference type="GO" id="GO:0008168">
    <property type="term" value="F:methyltransferase activity"/>
    <property type="evidence" value="ECO:0007669"/>
    <property type="project" value="UniProtKB-KW"/>
</dbReference>
<keyword evidence="5 16" id="KW-0489">Methyltransferase</keyword>
<keyword evidence="8" id="KW-0812">Transmembrane</keyword>
<keyword evidence="6" id="KW-0808">Transferase</keyword>
<dbReference type="InterPro" id="IPR007318">
    <property type="entry name" value="Phopholipid_MeTrfase"/>
</dbReference>
<dbReference type="Proteomes" id="UP001166093">
    <property type="component" value="Unassembled WGS sequence"/>
</dbReference>
<comment type="pathway">
    <text evidence="2">Phospholipid metabolism; phosphatidylcholine biosynthesis.</text>
</comment>
<feature type="non-terminal residue" evidence="16">
    <location>
        <position position="264"/>
    </location>
</feature>
<evidence type="ECO:0000256" key="3">
    <source>
        <dbReference type="ARBA" id="ARBA00005189"/>
    </source>
</evidence>
<evidence type="ECO:0000256" key="14">
    <source>
        <dbReference type="ARBA" id="ARBA00023264"/>
    </source>
</evidence>
<keyword evidence="9" id="KW-0256">Endoplasmic reticulum</keyword>
<keyword evidence="17" id="KW-1185">Reference proteome</keyword>
<evidence type="ECO:0000256" key="11">
    <source>
        <dbReference type="ARBA" id="ARBA00023098"/>
    </source>
</evidence>
<evidence type="ECO:0000256" key="2">
    <source>
        <dbReference type="ARBA" id="ARBA00004969"/>
    </source>
</evidence>
<keyword evidence="14" id="KW-1208">Phospholipid metabolism</keyword>
<dbReference type="EC" id="2.1.1.71" evidence="15"/>
<evidence type="ECO:0000256" key="13">
    <source>
        <dbReference type="ARBA" id="ARBA00023209"/>
    </source>
</evidence>
<organism evidence="16 17">
    <name type="scientific">Polyodon spathula</name>
    <name type="common">North American paddlefish</name>
    <name type="synonym">Squalus spathula</name>
    <dbReference type="NCBI Taxonomy" id="7913"/>
    <lineage>
        <taxon>Eukaryota</taxon>
        <taxon>Metazoa</taxon>
        <taxon>Chordata</taxon>
        <taxon>Craniata</taxon>
        <taxon>Vertebrata</taxon>
        <taxon>Euteleostomi</taxon>
        <taxon>Actinopterygii</taxon>
        <taxon>Chondrostei</taxon>
        <taxon>Acipenseriformes</taxon>
        <taxon>Polyodontidae</taxon>
        <taxon>Polyodon</taxon>
    </lineage>
</organism>
<comment type="pathway">
    <text evidence="3">Lipid metabolism.</text>
</comment>
<keyword evidence="4" id="KW-0444">Lipid biosynthesis</keyword>
<feature type="non-terminal residue" evidence="16">
    <location>
        <position position="1"/>
    </location>
</feature>
<proteinExistence type="predicted"/>
<dbReference type="InterPro" id="IPR024960">
    <property type="entry name" value="PEMT/MFAP"/>
</dbReference>
<gene>
    <name evidence="16" type="primary">Pemt</name>
    <name evidence="16" type="ORF">GTO93_0012456</name>
</gene>
<protein>
    <recommendedName>
        <fullName evidence="15">phosphatidyl-N-methylethanolamine N-methyltransferase</fullName>
        <ecNumber evidence="15">2.1.1.71</ecNumber>
    </recommendedName>
</protein>
<accession>A0ABS2YLX9</accession>
<keyword evidence="11" id="KW-0443">Lipid metabolism</keyword>
<evidence type="ECO:0000256" key="9">
    <source>
        <dbReference type="ARBA" id="ARBA00022824"/>
    </source>
</evidence>
<comment type="caution">
    <text evidence="16">The sequence shown here is derived from an EMBL/GenBank/DDBJ whole genome shotgun (WGS) entry which is preliminary data.</text>
</comment>
<dbReference type="PANTHER" id="PTHR15458">
    <property type="entry name" value="PHOSPHATIDYLETHANOLAMINE N-METHYLTRANSFERASE"/>
    <property type="match status" value="1"/>
</dbReference>
<evidence type="ECO:0000256" key="6">
    <source>
        <dbReference type="ARBA" id="ARBA00022679"/>
    </source>
</evidence>
<dbReference type="EMBL" id="JAAWVQ010164113">
    <property type="protein sequence ID" value="MBN3287205.1"/>
    <property type="molecule type" value="Genomic_DNA"/>
</dbReference>
<evidence type="ECO:0000256" key="8">
    <source>
        <dbReference type="ARBA" id="ARBA00022692"/>
    </source>
</evidence>
<dbReference type="Pfam" id="PF04191">
    <property type="entry name" value="PEMT"/>
    <property type="match status" value="1"/>
</dbReference>
<dbReference type="GO" id="GO:0032259">
    <property type="term" value="P:methylation"/>
    <property type="evidence" value="ECO:0007669"/>
    <property type="project" value="UniProtKB-KW"/>
</dbReference>
<keyword evidence="7" id="KW-0949">S-adenosyl-L-methionine</keyword>
<evidence type="ECO:0000313" key="16">
    <source>
        <dbReference type="EMBL" id="MBN3287205.1"/>
    </source>
</evidence>
<evidence type="ECO:0000256" key="10">
    <source>
        <dbReference type="ARBA" id="ARBA00022989"/>
    </source>
</evidence>
<keyword evidence="13" id="KW-0594">Phospholipid biosynthesis</keyword>
<name>A0ABS2YLX9_POLSP</name>
<evidence type="ECO:0000256" key="7">
    <source>
        <dbReference type="ARBA" id="ARBA00022691"/>
    </source>
</evidence>
<comment type="subcellular location">
    <subcellularLocation>
        <location evidence="1">Endoplasmic reticulum membrane</location>
        <topology evidence="1">Multi-pass membrane protein</topology>
    </subcellularLocation>
</comment>
<reference evidence="16" key="1">
    <citation type="journal article" date="2021" name="Cell">
        <title>Tracing the genetic footprints of vertebrate landing in non-teleost ray-finned fishes.</title>
        <authorList>
            <person name="Bi X."/>
            <person name="Wang K."/>
            <person name="Yang L."/>
            <person name="Pan H."/>
            <person name="Jiang H."/>
            <person name="Wei Q."/>
            <person name="Fang M."/>
            <person name="Yu H."/>
            <person name="Zhu C."/>
            <person name="Cai Y."/>
            <person name="He Y."/>
            <person name="Gan X."/>
            <person name="Zeng H."/>
            <person name="Yu D."/>
            <person name="Zhu Y."/>
            <person name="Jiang H."/>
            <person name="Qiu Q."/>
            <person name="Yang H."/>
            <person name="Zhang Y.E."/>
            <person name="Wang W."/>
            <person name="Zhu M."/>
            <person name="He S."/>
            <person name="Zhang G."/>
        </authorList>
    </citation>
    <scope>NUCLEOTIDE SEQUENCE</scope>
    <source>
        <strain evidence="16">Pddl_001</strain>
    </source>
</reference>
<keyword evidence="12" id="KW-0472">Membrane</keyword>
<evidence type="ECO:0000256" key="12">
    <source>
        <dbReference type="ARBA" id="ARBA00023136"/>
    </source>
</evidence>
<keyword evidence="10" id="KW-1133">Transmembrane helix</keyword>
<evidence type="ECO:0000313" key="17">
    <source>
        <dbReference type="Proteomes" id="UP001166093"/>
    </source>
</evidence>
<evidence type="ECO:0000256" key="4">
    <source>
        <dbReference type="ARBA" id="ARBA00022516"/>
    </source>
</evidence>